<keyword evidence="3" id="KW-1185">Reference proteome</keyword>
<dbReference type="PATRIC" id="fig|1121305.3.peg.2363"/>
<protein>
    <submittedName>
        <fullName evidence="2">Uncharacterized protein</fullName>
    </submittedName>
</protein>
<sequence>MKRFNKGLSALVLGVTLSLGTTITALAVTDAYLIKDKSTGIVYEYDKTTLNNAAVNYTISGSDPYYEEFDGKKNKYAIYAFHSSSGKYVEFSVASSALINYTLEGKEFNLDTFIDLSSTPSLNITAPIKSVQLENGQVKYVDKSKGQTPVDEEEGELEVISIE</sequence>
<evidence type="ECO:0000313" key="2">
    <source>
        <dbReference type="EMBL" id="KYH28011.1"/>
    </source>
</evidence>
<organism evidence="2 3">
    <name type="scientific">Clostridium colicanis DSM 13634</name>
    <dbReference type="NCBI Taxonomy" id="1121305"/>
    <lineage>
        <taxon>Bacteria</taxon>
        <taxon>Bacillati</taxon>
        <taxon>Bacillota</taxon>
        <taxon>Clostridia</taxon>
        <taxon>Eubacteriales</taxon>
        <taxon>Clostridiaceae</taxon>
        <taxon>Clostridium</taxon>
    </lineage>
</organism>
<keyword evidence="1" id="KW-0732">Signal</keyword>
<dbReference type="AlphaFoldDB" id="A0A151AK68"/>
<evidence type="ECO:0000256" key="1">
    <source>
        <dbReference type="SAM" id="SignalP"/>
    </source>
</evidence>
<comment type="caution">
    <text evidence="2">The sequence shown here is derived from an EMBL/GenBank/DDBJ whole genome shotgun (WGS) entry which is preliminary data.</text>
</comment>
<accession>A0A151AK68</accession>
<feature type="chain" id="PRO_5007577728" evidence="1">
    <location>
        <begin position="28"/>
        <end position="163"/>
    </location>
</feature>
<feature type="signal peptide" evidence="1">
    <location>
        <begin position="1"/>
        <end position="27"/>
    </location>
</feature>
<reference evidence="2 3" key="1">
    <citation type="submission" date="2016-02" db="EMBL/GenBank/DDBJ databases">
        <title>Genome sequence of Clostridium colicanis DSM 13634.</title>
        <authorList>
            <person name="Poehlein A."/>
            <person name="Daniel R."/>
        </authorList>
    </citation>
    <scope>NUCLEOTIDE SEQUENCE [LARGE SCALE GENOMIC DNA]</scope>
    <source>
        <strain evidence="2 3">DSM 13634</strain>
    </source>
</reference>
<dbReference type="Proteomes" id="UP000075374">
    <property type="component" value="Unassembled WGS sequence"/>
</dbReference>
<dbReference type="STRING" id="1121305.CLCOL_23720"/>
<proteinExistence type="predicted"/>
<gene>
    <name evidence="2" type="ORF">CLCOL_23720</name>
</gene>
<name>A0A151AK68_9CLOT</name>
<evidence type="ECO:0000313" key="3">
    <source>
        <dbReference type="Proteomes" id="UP000075374"/>
    </source>
</evidence>
<dbReference type="RefSeq" id="WP_061859155.1">
    <property type="nucleotide sequence ID" value="NZ_LTBB01000015.1"/>
</dbReference>
<dbReference type="EMBL" id="LTBB01000015">
    <property type="protein sequence ID" value="KYH28011.1"/>
    <property type="molecule type" value="Genomic_DNA"/>
</dbReference>